<feature type="transmembrane region" description="Helical" evidence="2">
    <location>
        <begin position="39"/>
        <end position="63"/>
    </location>
</feature>
<sequence>MDVIEGMKLYAASKKGIFASPLALFDERKSKCNLPVERLGYAPVIAVMAALLCAFVAGGHTLLRCLPSPAQSFFIFNANEDNRLCIDPLLAPKEHAPDIDHFPRVSVIPVSLSSSSENEEENSQVIKMHRLHREGESSSRDKELMSESDAPSSSRMEIPEPERKNTVRSLTEKLQGRFKFVTKYASKKSTYEKNAKTFDL</sequence>
<dbReference type="AlphaFoldDB" id="A0A8J9VTX3"/>
<keyword evidence="2" id="KW-0472">Membrane</keyword>
<dbReference type="Proteomes" id="UP000838878">
    <property type="component" value="Chromosome 13"/>
</dbReference>
<keyword evidence="4" id="KW-1185">Reference proteome</keyword>
<feature type="compositionally biased region" description="Basic and acidic residues" evidence="1">
    <location>
        <begin position="133"/>
        <end position="145"/>
    </location>
</feature>
<evidence type="ECO:0000313" key="3">
    <source>
        <dbReference type="EMBL" id="CAH0718437.1"/>
    </source>
</evidence>
<feature type="non-terminal residue" evidence="3">
    <location>
        <position position="200"/>
    </location>
</feature>
<name>A0A8J9VTX3_9NEOP</name>
<dbReference type="EMBL" id="OV170233">
    <property type="protein sequence ID" value="CAH0718437.1"/>
    <property type="molecule type" value="Genomic_DNA"/>
</dbReference>
<protein>
    <submittedName>
        <fullName evidence="3">Uncharacterized protein</fullName>
    </submittedName>
</protein>
<organism evidence="3 4">
    <name type="scientific">Brenthis ino</name>
    <name type="common">lesser marbled fritillary</name>
    <dbReference type="NCBI Taxonomy" id="405034"/>
    <lineage>
        <taxon>Eukaryota</taxon>
        <taxon>Metazoa</taxon>
        <taxon>Ecdysozoa</taxon>
        <taxon>Arthropoda</taxon>
        <taxon>Hexapoda</taxon>
        <taxon>Insecta</taxon>
        <taxon>Pterygota</taxon>
        <taxon>Neoptera</taxon>
        <taxon>Endopterygota</taxon>
        <taxon>Lepidoptera</taxon>
        <taxon>Glossata</taxon>
        <taxon>Ditrysia</taxon>
        <taxon>Papilionoidea</taxon>
        <taxon>Nymphalidae</taxon>
        <taxon>Heliconiinae</taxon>
        <taxon>Argynnini</taxon>
        <taxon>Brenthis</taxon>
    </lineage>
</organism>
<accession>A0A8J9VTX3</accession>
<keyword evidence="2" id="KW-0812">Transmembrane</keyword>
<feature type="region of interest" description="Disordered" evidence="1">
    <location>
        <begin position="113"/>
        <end position="170"/>
    </location>
</feature>
<reference evidence="3" key="1">
    <citation type="submission" date="2021-12" db="EMBL/GenBank/DDBJ databases">
        <authorList>
            <person name="Martin H S."/>
        </authorList>
    </citation>
    <scope>NUCLEOTIDE SEQUENCE</scope>
</reference>
<keyword evidence="2" id="KW-1133">Transmembrane helix</keyword>
<proteinExistence type="predicted"/>
<evidence type="ECO:0000313" key="4">
    <source>
        <dbReference type="Proteomes" id="UP000838878"/>
    </source>
</evidence>
<gene>
    <name evidence="3" type="ORF">BINO364_LOCUS4926</name>
</gene>
<evidence type="ECO:0000256" key="1">
    <source>
        <dbReference type="SAM" id="MobiDB-lite"/>
    </source>
</evidence>
<feature type="compositionally biased region" description="Basic and acidic residues" evidence="1">
    <location>
        <begin position="157"/>
        <end position="170"/>
    </location>
</feature>
<dbReference type="OrthoDB" id="7437628at2759"/>
<evidence type="ECO:0000256" key="2">
    <source>
        <dbReference type="SAM" id="Phobius"/>
    </source>
</evidence>